<evidence type="ECO:0000313" key="4">
    <source>
        <dbReference type="Proteomes" id="UP000076761"/>
    </source>
</evidence>
<dbReference type="InterPro" id="IPR037464">
    <property type="entry name" value="Taspase1"/>
</dbReference>
<dbReference type="InterPro" id="IPR000246">
    <property type="entry name" value="Peptidase_T2"/>
</dbReference>
<dbReference type="Proteomes" id="UP000076761">
    <property type="component" value="Unassembled WGS sequence"/>
</dbReference>
<keyword evidence="3" id="KW-0378">Hydrolase</keyword>
<dbReference type="Pfam" id="PF01112">
    <property type="entry name" value="Asparaginase_2"/>
    <property type="match status" value="1"/>
</dbReference>
<dbReference type="CDD" id="cd04514">
    <property type="entry name" value="Taspase1_like"/>
    <property type="match status" value="1"/>
</dbReference>
<dbReference type="FunCoup" id="A0A165THN8">
    <property type="interactions" value="32"/>
</dbReference>
<dbReference type="Gene3D" id="3.60.20.30">
    <property type="entry name" value="(Glycosyl)asparaginase"/>
    <property type="match status" value="1"/>
</dbReference>
<accession>A0A165THN8</accession>
<evidence type="ECO:0000313" key="3">
    <source>
        <dbReference type="EMBL" id="KZT26681.1"/>
    </source>
</evidence>
<keyword evidence="4" id="KW-1185">Reference proteome</keyword>
<dbReference type="GO" id="GO:0005737">
    <property type="term" value="C:cytoplasm"/>
    <property type="evidence" value="ECO:0007669"/>
    <property type="project" value="TreeGrafter"/>
</dbReference>
<dbReference type="STRING" id="1314782.A0A165THN8"/>
<dbReference type="AlphaFoldDB" id="A0A165THN8"/>
<dbReference type="PANTHER" id="PTHR10188">
    <property type="entry name" value="L-ASPARAGINASE"/>
    <property type="match status" value="1"/>
</dbReference>
<reference evidence="3 4" key="1">
    <citation type="journal article" date="2016" name="Mol. Biol. Evol.">
        <title>Comparative Genomics of Early-Diverging Mushroom-Forming Fungi Provides Insights into the Origins of Lignocellulose Decay Capabilities.</title>
        <authorList>
            <person name="Nagy L.G."/>
            <person name="Riley R."/>
            <person name="Tritt A."/>
            <person name="Adam C."/>
            <person name="Daum C."/>
            <person name="Floudas D."/>
            <person name="Sun H."/>
            <person name="Yadav J.S."/>
            <person name="Pangilinan J."/>
            <person name="Larsson K.H."/>
            <person name="Matsuura K."/>
            <person name="Barry K."/>
            <person name="Labutti K."/>
            <person name="Kuo R."/>
            <person name="Ohm R.A."/>
            <person name="Bhattacharya S.S."/>
            <person name="Shirouzu T."/>
            <person name="Yoshinaga Y."/>
            <person name="Martin F.M."/>
            <person name="Grigoriev I.V."/>
            <person name="Hibbett D.S."/>
        </authorList>
    </citation>
    <scope>NUCLEOTIDE SEQUENCE [LARGE SCALE GENOMIC DNA]</scope>
    <source>
        <strain evidence="3 4">HHB14362 ss-1</strain>
    </source>
</reference>
<gene>
    <name evidence="3" type="ORF">NEOLEDRAFT_1090047</name>
</gene>
<dbReference type="InParanoid" id="A0A165THN8"/>
<dbReference type="EMBL" id="KV425565">
    <property type="protein sequence ID" value="KZT26681.1"/>
    <property type="molecule type" value="Genomic_DNA"/>
</dbReference>
<evidence type="ECO:0000256" key="1">
    <source>
        <dbReference type="PIRSR" id="PIRSR600246-1"/>
    </source>
</evidence>
<dbReference type="SUPFAM" id="SSF56235">
    <property type="entry name" value="N-terminal nucleophile aminohydrolases (Ntn hydrolases)"/>
    <property type="match status" value="1"/>
</dbReference>
<feature type="active site" description="Nucleophile" evidence="1">
    <location>
        <position position="188"/>
    </location>
</feature>
<evidence type="ECO:0000256" key="2">
    <source>
        <dbReference type="PIRSR" id="PIRSR600246-3"/>
    </source>
</evidence>
<dbReference type="GO" id="GO:0051604">
    <property type="term" value="P:protein maturation"/>
    <property type="evidence" value="ECO:0007669"/>
    <property type="project" value="TreeGrafter"/>
</dbReference>
<sequence>MDSFFLVAVHGGAGYHNPSDEKEVKKALCLACTAALARLQVDSTAVDAVEAAISSLEDDDCLNAGYGSNLTIDGEVECDAAIMDGRDLSFGSVGAVPDLKNPIRAAHAVMKYSKQLDPLGRIPPLTLTSLGARRFASSKGCEVVSPGTLVSPRARRQWQTWTERLEHIMQGNAVSSDGSQAIHDKQDTVGAITLDAAGHLAAGVSSGGLLLKFSGRIGEAAAFGAGCWAQDNSTDPIANGMACSISGSGEYIIRSNMAQSLWHEYHNSSDGDAHRVLERVLTESRYNGRGDRNTEWNAGILMLTMEANGSGAPPTPRLWCGFTAESMAIAYATSINTKPKVKILRRSIAAEAGITSSSISISAISLSRD</sequence>
<organism evidence="3 4">
    <name type="scientific">Neolentinus lepideus HHB14362 ss-1</name>
    <dbReference type="NCBI Taxonomy" id="1314782"/>
    <lineage>
        <taxon>Eukaryota</taxon>
        <taxon>Fungi</taxon>
        <taxon>Dikarya</taxon>
        <taxon>Basidiomycota</taxon>
        <taxon>Agaricomycotina</taxon>
        <taxon>Agaricomycetes</taxon>
        <taxon>Gloeophyllales</taxon>
        <taxon>Gloeophyllaceae</taxon>
        <taxon>Neolentinus</taxon>
    </lineage>
</organism>
<feature type="site" description="Cleavage; by autolysis" evidence="2">
    <location>
        <begin position="187"/>
        <end position="188"/>
    </location>
</feature>
<dbReference type="OrthoDB" id="77601at2759"/>
<proteinExistence type="predicted"/>
<name>A0A165THN8_9AGAM</name>
<protein>
    <submittedName>
        <fullName evidence="3">N-terminal nucleophile aminohydrolase</fullName>
    </submittedName>
</protein>
<dbReference type="PANTHER" id="PTHR10188:SF8">
    <property type="entry name" value="THREONINE ASPARTASE 1"/>
    <property type="match status" value="1"/>
</dbReference>
<dbReference type="InterPro" id="IPR029055">
    <property type="entry name" value="Ntn_hydrolases_N"/>
</dbReference>
<dbReference type="GO" id="GO:0004298">
    <property type="term" value="F:threonine-type endopeptidase activity"/>
    <property type="evidence" value="ECO:0007669"/>
    <property type="project" value="InterPro"/>
</dbReference>